<evidence type="ECO:0000313" key="3">
    <source>
        <dbReference type="Proteomes" id="UP000295793"/>
    </source>
</evidence>
<proteinExistence type="inferred from homology"/>
<organism evidence="2 3">
    <name type="scientific">Reinekea marinisedimentorum</name>
    <dbReference type="NCBI Taxonomy" id="230495"/>
    <lineage>
        <taxon>Bacteria</taxon>
        <taxon>Pseudomonadati</taxon>
        <taxon>Pseudomonadota</taxon>
        <taxon>Gammaproteobacteria</taxon>
        <taxon>Oceanospirillales</taxon>
        <taxon>Saccharospirillaceae</taxon>
        <taxon>Reinekea</taxon>
    </lineage>
</organism>
<dbReference type="Pfam" id="PF01455">
    <property type="entry name" value="HupF_HypC"/>
    <property type="match status" value="1"/>
</dbReference>
<dbReference type="EMBL" id="SLZR01000010">
    <property type="protein sequence ID" value="TCS40121.1"/>
    <property type="molecule type" value="Genomic_DNA"/>
</dbReference>
<evidence type="ECO:0000256" key="1">
    <source>
        <dbReference type="ARBA" id="ARBA00006018"/>
    </source>
</evidence>
<dbReference type="InterPro" id="IPR019812">
    <property type="entry name" value="Hydgase_assmbl_chp_CS"/>
</dbReference>
<protein>
    <submittedName>
        <fullName evidence="2">Hydrogenase expression/formation protein HypC</fullName>
    </submittedName>
</protein>
<dbReference type="SUPFAM" id="SSF159127">
    <property type="entry name" value="HupF/HypC-like"/>
    <property type="match status" value="1"/>
</dbReference>
<dbReference type="GO" id="GO:0051604">
    <property type="term" value="P:protein maturation"/>
    <property type="evidence" value="ECO:0007669"/>
    <property type="project" value="TreeGrafter"/>
</dbReference>
<gene>
    <name evidence="2" type="ORF">BCF53_11039</name>
</gene>
<dbReference type="InterPro" id="IPR001109">
    <property type="entry name" value="Hydrogenase_HupF/HypC"/>
</dbReference>
<dbReference type="Proteomes" id="UP000295793">
    <property type="component" value="Unassembled WGS sequence"/>
</dbReference>
<dbReference type="PANTHER" id="PTHR35177">
    <property type="entry name" value="HYDROGENASE MATURATION FACTOR HYBG"/>
    <property type="match status" value="1"/>
</dbReference>
<dbReference type="RefSeq" id="WP_132702019.1">
    <property type="nucleotide sequence ID" value="NZ_SLZR01000010.1"/>
</dbReference>
<accession>A0A4R3I7L7</accession>
<evidence type="ECO:0000313" key="2">
    <source>
        <dbReference type="EMBL" id="TCS40121.1"/>
    </source>
</evidence>
<reference evidence="2 3" key="1">
    <citation type="submission" date="2019-03" db="EMBL/GenBank/DDBJ databases">
        <title>Genomic Encyclopedia of Archaeal and Bacterial Type Strains, Phase II (KMG-II): from individual species to whole genera.</title>
        <authorList>
            <person name="Goeker M."/>
        </authorList>
    </citation>
    <scope>NUCLEOTIDE SEQUENCE [LARGE SCALE GENOMIC DNA]</scope>
    <source>
        <strain evidence="2 3">DSM 15388</strain>
    </source>
</reference>
<comment type="caution">
    <text evidence="2">The sequence shown here is derived from an EMBL/GenBank/DDBJ whole genome shotgun (WGS) entry which is preliminary data.</text>
</comment>
<keyword evidence="3" id="KW-1185">Reference proteome</keyword>
<dbReference type="PANTHER" id="PTHR35177:SF2">
    <property type="entry name" value="HYDROGENASE MATURATION FACTOR HYBG"/>
    <property type="match status" value="1"/>
</dbReference>
<dbReference type="NCBIfam" id="TIGR00074">
    <property type="entry name" value="hypC_hupF"/>
    <property type="match status" value="1"/>
</dbReference>
<sequence>MCLGVPMKILSVKDQTAICERDGVQREVALQLIDDELNVGDYLLIHLGFAIEVIPQKDAEEAEKTWRAWSALNKQKTTGNA</sequence>
<dbReference type="Gene3D" id="2.30.30.140">
    <property type="match status" value="1"/>
</dbReference>
<name>A0A4R3I7L7_9GAMM</name>
<comment type="similarity">
    <text evidence="1">Belongs to the HupF/HypC family.</text>
</comment>
<dbReference type="FunFam" id="2.30.30.140:FF:000022">
    <property type="entry name" value="Hydrogenase assembly chaperone HybG"/>
    <property type="match status" value="1"/>
</dbReference>
<dbReference type="GO" id="GO:0005506">
    <property type="term" value="F:iron ion binding"/>
    <property type="evidence" value="ECO:0007669"/>
    <property type="project" value="TreeGrafter"/>
</dbReference>
<dbReference type="AlphaFoldDB" id="A0A4R3I7L7"/>
<dbReference type="PROSITE" id="PS01097">
    <property type="entry name" value="HUPF_HYPC"/>
    <property type="match status" value="1"/>
</dbReference>
<dbReference type="GO" id="GO:1902670">
    <property type="term" value="F:carbon dioxide binding"/>
    <property type="evidence" value="ECO:0007669"/>
    <property type="project" value="TreeGrafter"/>
</dbReference>
<dbReference type="PRINTS" id="PR00445">
    <property type="entry name" value="HUPFHYPC"/>
</dbReference>
<dbReference type="OrthoDB" id="9806017at2"/>